<name>X1JGG3_9ZZZZ</name>
<dbReference type="EMBL" id="BARU01045490">
    <property type="protein sequence ID" value="GAH93811.1"/>
    <property type="molecule type" value="Genomic_DNA"/>
</dbReference>
<organism evidence="1">
    <name type="scientific">marine sediment metagenome</name>
    <dbReference type="NCBI Taxonomy" id="412755"/>
    <lineage>
        <taxon>unclassified sequences</taxon>
        <taxon>metagenomes</taxon>
        <taxon>ecological metagenomes</taxon>
    </lineage>
</organism>
<evidence type="ECO:0000313" key="1">
    <source>
        <dbReference type="EMBL" id="GAH93811.1"/>
    </source>
</evidence>
<dbReference type="AlphaFoldDB" id="X1JGG3"/>
<feature type="non-terminal residue" evidence="1">
    <location>
        <position position="123"/>
    </location>
</feature>
<sequence>MDKKLFLQSLNSLESAFGEKLREDRAKIYWDILKGYSDIEIKKAVIGSIRELKFFPKIAEIIEMIVGNIEDEAEIAWLILKEKIERYDGYMSVSFPENPAIGSVVEALGGWIEMCDTTIKEEK</sequence>
<accession>X1JGG3</accession>
<proteinExistence type="predicted"/>
<reference evidence="1" key="1">
    <citation type="journal article" date="2014" name="Front. Microbiol.">
        <title>High frequency of phylogenetically diverse reductive dehalogenase-homologous genes in deep subseafloor sedimentary metagenomes.</title>
        <authorList>
            <person name="Kawai M."/>
            <person name="Futagami T."/>
            <person name="Toyoda A."/>
            <person name="Takaki Y."/>
            <person name="Nishi S."/>
            <person name="Hori S."/>
            <person name="Arai W."/>
            <person name="Tsubouchi T."/>
            <person name="Morono Y."/>
            <person name="Uchiyama I."/>
            <person name="Ito T."/>
            <person name="Fujiyama A."/>
            <person name="Inagaki F."/>
            <person name="Takami H."/>
        </authorList>
    </citation>
    <scope>NUCLEOTIDE SEQUENCE</scope>
    <source>
        <strain evidence="1">Expedition CK06-06</strain>
    </source>
</reference>
<gene>
    <name evidence="1" type="ORF">S03H2_69003</name>
</gene>
<protein>
    <submittedName>
        <fullName evidence="1">Uncharacterized protein</fullName>
    </submittedName>
</protein>
<comment type="caution">
    <text evidence="1">The sequence shown here is derived from an EMBL/GenBank/DDBJ whole genome shotgun (WGS) entry which is preliminary data.</text>
</comment>